<dbReference type="EMBL" id="MSCH01000003">
    <property type="protein sequence ID" value="PQJ54975.1"/>
    <property type="molecule type" value="Genomic_DNA"/>
</dbReference>
<comment type="caution">
    <text evidence="4">The sequence shown here is derived from an EMBL/GenBank/DDBJ whole genome shotgun (WGS) entry which is preliminary data.</text>
</comment>
<dbReference type="Pfam" id="PF09186">
    <property type="entry name" value="DUF1949"/>
    <property type="match status" value="1"/>
</dbReference>
<feature type="domain" description="Impact N-terminal" evidence="2">
    <location>
        <begin position="17"/>
        <end position="127"/>
    </location>
</feature>
<protein>
    <submittedName>
        <fullName evidence="4">YigZ family protein</fullName>
    </submittedName>
</protein>
<dbReference type="SUPFAM" id="SSF54980">
    <property type="entry name" value="EF-G C-terminal domain-like"/>
    <property type="match status" value="1"/>
</dbReference>
<dbReference type="PROSITE" id="PS00910">
    <property type="entry name" value="UPF0029"/>
    <property type="match status" value="1"/>
</dbReference>
<dbReference type="InterPro" id="IPR036956">
    <property type="entry name" value="Impact_N_sf"/>
</dbReference>
<dbReference type="Gene3D" id="3.30.230.30">
    <property type="entry name" value="Impact, N-terminal domain"/>
    <property type="match status" value="1"/>
</dbReference>
<evidence type="ECO:0000313" key="4">
    <source>
        <dbReference type="EMBL" id="PQJ54975.1"/>
    </source>
</evidence>
<dbReference type="InterPro" id="IPR015796">
    <property type="entry name" value="Impact_YigZ-like"/>
</dbReference>
<dbReference type="Gene3D" id="3.30.70.240">
    <property type="match status" value="1"/>
</dbReference>
<dbReference type="GO" id="GO:0005737">
    <property type="term" value="C:cytoplasm"/>
    <property type="evidence" value="ECO:0007669"/>
    <property type="project" value="TreeGrafter"/>
</dbReference>
<dbReference type="PANTHER" id="PTHR16301">
    <property type="entry name" value="IMPACT-RELATED"/>
    <property type="match status" value="1"/>
</dbReference>
<reference evidence="4 5" key="1">
    <citation type="submission" date="2016-12" db="EMBL/GenBank/DDBJ databases">
        <title>Diversity of luminous bacteria.</title>
        <authorList>
            <person name="Yoshizawa S."/>
            <person name="Kogure K."/>
        </authorList>
    </citation>
    <scope>NUCLEOTIDE SEQUENCE [LARGE SCALE GENOMIC DNA]</scope>
    <source>
        <strain evidence="4 5">SA4-48</strain>
    </source>
</reference>
<proteinExistence type="inferred from homology"/>
<evidence type="ECO:0000256" key="1">
    <source>
        <dbReference type="ARBA" id="ARBA00007665"/>
    </source>
</evidence>
<keyword evidence="5" id="KW-1185">Reference proteome</keyword>
<evidence type="ECO:0000259" key="3">
    <source>
        <dbReference type="Pfam" id="PF09186"/>
    </source>
</evidence>
<dbReference type="GO" id="GO:0006446">
    <property type="term" value="P:regulation of translational initiation"/>
    <property type="evidence" value="ECO:0007669"/>
    <property type="project" value="TreeGrafter"/>
</dbReference>
<evidence type="ECO:0000313" key="5">
    <source>
        <dbReference type="Proteomes" id="UP000239007"/>
    </source>
</evidence>
<dbReference type="GO" id="GO:0043168">
    <property type="term" value="F:anion binding"/>
    <property type="evidence" value="ECO:0007669"/>
    <property type="project" value="UniProtKB-ARBA"/>
</dbReference>
<dbReference type="InterPro" id="IPR020568">
    <property type="entry name" value="Ribosomal_Su5_D2-typ_SF"/>
</dbReference>
<dbReference type="InterPro" id="IPR001498">
    <property type="entry name" value="Impact_N"/>
</dbReference>
<dbReference type="InterPro" id="IPR015269">
    <property type="entry name" value="UPF0029_Impact_C"/>
</dbReference>
<dbReference type="OrthoDB" id="9813771at2"/>
<comment type="similarity">
    <text evidence="1">Belongs to the IMPACT family.</text>
</comment>
<dbReference type="Proteomes" id="UP000239007">
    <property type="component" value="Unassembled WGS sequence"/>
</dbReference>
<dbReference type="AlphaFoldDB" id="A0A2S7UZ38"/>
<dbReference type="NCBIfam" id="TIGR00257">
    <property type="entry name" value="IMPACT_YIGZ"/>
    <property type="match status" value="1"/>
</dbReference>
<dbReference type="InterPro" id="IPR023582">
    <property type="entry name" value="Impact"/>
</dbReference>
<sequence>MTRFTLDKVCKNTLEIKKSQFITWLIPINDQQSNKQEVKDYIQQAKNEYPDARHHCWAYIMGANPNSMTAAMSDDGEPSGTAGKPMLNVLQHKPVDNILAIVIRYFGGIKLGAGGLVRAYSQAVEQCFSIADLVPVIEKHTLTVQVPFSDEQWLRHHVEKNEGDIINTQYSDLVTIEISLPKSNFNVIKESLNSRSYVYKLADD</sequence>
<dbReference type="SUPFAM" id="SSF54211">
    <property type="entry name" value="Ribosomal protein S5 domain 2-like"/>
    <property type="match status" value="1"/>
</dbReference>
<feature type="domain" description="UPF0029" evidence="3">
    <location>
        <begin position="144"/>
        <end position="195"/>
    </location>
</feature>
<name>A0A2S7UZ38_9GAMM</name>
<accession>A0A2S7UZ38</accession>
<dbReference type="RefSeq" id="WP_105053498.1">
    <property type="nucleotide sequence ID" value="NZ_BMYG01000001.1"/>
</dbReference>
<dbReference type="InterPro" id="IPR020569">
    <property type="entry name" value="UPF0029_Impact_CS"/>
</dbReference>
<evidence type="ECO:0000259" key="2">
    <source>
        <dbReference type="Pfam" id="PF01205"/>
    </source>
</evidence>
<dbReference type="InterPro" id="IPR035647">
    <property type="entry name" value="EFG_III/V"/>
</dbReference>
<dbReference type="GO" id="GO:0032561">
    <property type="term" value="F:guanyl ribonucleotide binding"/>
    <property type="evidence" value="ECO:0007669"/>
    <property type="project" value="UniProtKB-ARBA"/>
</dbReference>
<dbReference type="Pfam" id="PF01205">
    <property type="entry name" value="Impact_N"/>
    <property type="match status" value="1"/>
</dbReference>
<dbReference type="PANTHER" id="PTHR16301:SF20">
    <property type="entry name" value="IMPACT FAMILY MEMBER YIGZ"/>
    <property type="match status" value="1"/>
</dbReference>
<organism evidence="4 5">
    <name type="scientific">Psychrosphaera saromensis</name>
    <dbReference type="NCBI Taxonomy" id="716813"/>
    <lineage>
        <taxon>Bacteria</taxon>
        <taxon>Pseudomonadati</taxon>
        <taxon>Pseudomonadota</taxon>
        <taxon>Gammaproteobacteria</taxon>
        <taxon>Alteromonadales</taxon>
        <taxon>Pseudoalteromonadaceae</taxon>
        <taxon>Psychrosphaera</taxon>
    </lineage>
</organism>
<dbReference type="GO" id="GO:0017111">
    <property type="term" value="F:ribonucleoside triphosphate phosphatase activity"/>
    <property type="evidence" value="ECO:0007669"/>
    <property type="project" value="UniProtKB-ARBA"/>
</dbReference>
<gene>
    <name evidence="4" type="ORF">BTO11_15805</name>
</gene>